<feature type="non-terminal residue" evidence="5">
    <location>
        <position position="432"/>
    </location>
</feature>
<dbReference type="Pfam" id="PF04084">
    <property type="entry name" value="RecA-like_ORC2"/>
    <property type="match status" value="1"/>
</dbReference>
<feature type="compositionally biased region" description="Polar residues" evidence="3">
    <location>
        <begin position="394"/>
        <end position="403"/>
    </location>
</feature>
<feature type="region of interest" description="Disordered" evidence="3">
    <location>
        <begin position="118"/>
        <end position="137"/>
    </location>
</feature>
<comment type="subunit">
    <text evidence="2">Component of the origin recognition complex (ORC).</text>
</comment>
<dbReference type="InterPro" id="IPR056772">
    <property type="entry name" value="RecA-like_ORC2"/>
</dbReference>
<evidence type="ECO:0000256" key="3">
    <source>
        <dbReference type="SAM" id="MobiDB-lite"/>
    </source>
</evidence>
<dbReference type="InterPro" id="IPR007220">
    <property type="entry name" value="ORC2"/>
</dbReference>
<feature type="region of interest" description="Disordered" evidence="3">
    <location>
        <begin position="394"/>
        <end position="432"/>
    </location>
</feature>
<comment type="caution">
    <text evidence="5">The sequence shown here is derived from an EMBL/GenBank/DDBJ whole genome shotgun (WGS) entry which is preliminary data.</text>
</comment>
<dbReference type="PANTHER" id="PTHR14052">
    <property type="entry name" value="ORIGIN RECOGNITION COMPLEX SUBUNIT 2"/>
    <property type="match status" value="1"/>
</dbReference>
<dbReference type="GO" id="GO:0006260">
    <property type="term" value="P:DNA replication"/>
    <property type="evidence" value="ECO:0007669"/>
    <property type="project" value="UniProtKB-UniRule"/>
</dbReference>
<sequence length="432" mass="47873">MEVRSERASPRKRHLENGSKKSHASEGEEANEKETLPSRCPVTARRVLEVRFVGDENVIDHIFDKGEGLPLNKTAVNEFHPEEQLNEELGSCAYDEREYLSALGTGAAASEMAELARTPSRNVRFSDPHSSEELGSPPKVRPLLAYVVGSSDCGESVVEERFTDLDFADDAVIFAESMEALIWVLERLSEESECLGLFGFSIVLYGLGSKRALLESFRNSMLTNMVHLVINGFFPSITIKSILSAITGDVLDYEGSFRNPLDQTSFILEALKKDPALHIFLIIHNIDGPMLRGEKTQQILAQLAAAPNLHVIASIDHINAPLAWDQSKMSLFNWLWYETTTYQPYVEETSYENSLLVQQSGALALSSLTHVMRSLTPNARGIFQLLAEFQLQNKDNPSYTDQPMNPHPKATSGPQKTANITSSSSPQDPTSS</sequence>
<feature type="region of interest" description="Disordered" evidence="3">
    <location>
        <begin position="1"/>
        <end position="37"/>
    </location>
</feature>
<dbReference type="GO" id="GO:0003688">
    <property type="term" value="F:DNA replication origin binding"/>
    <property type="evidence" value="ECO:0007669"/>
    <property type="project" value="UniProtKB-UniRule"/>
</dbReference>
<dbReference type="GO" id="GO:0005664">
    <property type="term" value="C:nuclear origin of replication recognition complex"/>
    <property type="evidence" value="ECO:0007669"/>
    <property type="project" value="UniProtKB-UniRule"/>
</dbReference>
<keyword evidence="2" id="KW-0235">DNA replication</keyword>
<dbReference type="Proteomes" id="UP000886611">
    <property type="component" value="Unassembled WGS sequence"/>
</dbReference>
<feature type="domain" description="Origin recognition complex subunit 2 RecA-like" evidence="4">
    <location>
        <begin position="199"/>
        <end position="338"/>
    </location>
</feature>
<dbReference type="AlphaFoldDB" id="A0A8X7X195"/>
<accession>A0A8X7X195</accession>
<evidence type="ECO:0000256" key="1">
    <source>
        <dbReference type="ARBA" id="ARBA00019080"/>
    </source>
</evidence>
<protein>
    <recommendedName>
        <fullName evidence="1 2">Origin recognition complex subunit 2</fullName>
    </recommendedName>
</protein>
<evidence type="ECO:0000313" key="6">
    <source>
        <dbReference type="Proteomes" id="UP000886611"/>
    </source>
</evidence>
<dbReference type="PANTHER" id="PTHR14052:SF0">
    <property type="entry name" value="ORIGIN RECOGNITION COMPLEX SUBUNIT 2"/>
    <property type="match status" value="1"/>
</dbReference>
<organism evidence="5 6">
    <name type="scientific">Polypterus senegalus</name>
    <name type="common">Senegal bichir</name>
    <dbReference type="NCBI Taxonomy" id="55291"/>
    <lineage>
        <taxon>Eukaryota</taxon>
        <taxon>Metazoa</taxon>
        <taxon>Chordata</taxon>
        <taxon>Craniata</taxon>
        <taxon>Vertebrata</taxon>
        <taxon>Euteleostomi</taxon>
        <taxon>Actinopterygii</taxon>
        <taxon>Polypteriformes</taxon>
        <taxon>Polypteridae</taxon>
        <taxon>Polypterus</taxon>
    </lineage>
</organism>
<reference evidence="5 6" key="1">
    <citation type="journal article" date="2021" name="Cell">
        <title>Tracing the genetic footprints of vertebrate landing in non-teleost ray-finned fishes.</title>
        <authorList>
            <person name="Bi X."/>
            <person name="Wang K."/>
            <person name="Yang L."/>
            <person name="Pan H."/>
            <person name="Jiang H."/>
            <person name="Wei Q."/>
            <person name="Fang M."/>
            <person name="Yu H."/>
            <person name="Zhu C."/>
            <person name="Cai Y."/>
            <person name="He Y."/>
            <person name="Gan X."/>
            <person name="Zeng H."/>
            <person name="Yu D."/>
            <person name="Zhu Y."/>
            <person name="Jiang H."/>
            <person name="Qiu Q."/>
            <person name="Yang H."/>
            <person name="Zhang Y.E."/>
            <person name="Wang W."/>
            <person name="Zhu M."/>
            <person name="He S."/>
            <person name="Zhang G."/>
        </authorList>
    </citation>
    <scope>NUCLEOTIDE SEQUENCE [LARGE SCALE GENOMIC DNA]</scope>
    <source>
        <strain evidence="5">Bchr_013</strain>
    </source>
</reference>
<name>A0A8X7X195_POLSE</name>
<feature type="compositionally biased region" description="Low complexity" evidence="3">
    <location>
        <begin position="421"/>
        <end position="432"/>
    </location>
</feature>
<keyword evidence="2" id="KW-0539">Nucleus</keyword>
<gene>
    <name evidence="5" type="primary">Orc2</name>
    <name evidence="5" type="ORF">GTO96_0020018</name>
</gene>
<evidence type="ECO:0000256" key="2">
    <source>
        <dbReference type="RuleBase" id="RU368084"/>
    </source>
</evidence>
<feature type="compositionally biased region" description="Basic and acidic residues" evidence="3">
    <location>
        <begin position="1"/>
        <end position="36"/>
    </location>
</feature>
<dbReference type="EMBL" id="JAATIS010005477">
    <property type="protein sequence ID" value="KAG2459705.1"/>
    <property type="molecule type" value="Genomic_DNA"/>
</dbReference>
<comment type="subcellular location">
    <subcellularLocation>
        <location evidence="2">Nucleus</location>
    </subcellularLocation>
</comment>
<evidence type="ECO:0000313" key="5">
    <source>
        <dbReference type="EMBL" id="KAG2459705.1"/>
    </source>
</evidence>
<comment type="function">
    <text evidence="2">Component of the origin recognition complex (ORC) that binds origins of replication. DNA-binding is ATP-dependent. ORC is required to assemble the pre-replication complex necessary to initiate DNA replication.</text>
</comment>
<evidence type="ECO:0000259" key="4">
    <source>
        <dbReference type="Pfam" id="PF04084"/>
    </source>
</evidence>
<feature type="non-terminal residue" evidence="5">
    <location>
        <position position="1"/>
    </location>
</feature>
<keyword evidence="6" id="KW-1185">Reference proteome</keyword>
<comment type="similarity">
    <text evidence="2">Belongs to the ORC2 family.</text>
</comment>
<proteinExistence type="inferred from homology"/>